<organism evidence="1 2">
    <name type="scientific">Suillus plorans</name>
    <dbReference type="NCBI Taxonomy" id="116603"/>
    <lineage>
        <taxon>Eukaryota</taxon>
        <taxon>Fungi</taxon>
        <taxon>Dikarya</taxon>
        <taxon>Basidiomycota</taxon>
        <taxon>Agaricomycotina</taxon>
        <taxon>Agaricomycetes</taxon>
        <taxon>Agaricomycetidae</taxon>
        <taxon>Boletales</taxon>
        <taxon>Suillineae</taxon>
        <taxon>Suillaceae</taxon>
        <taxon>Suillus</taxon>
    </lineage>
</organism>
<evidence type="ECO:0000313" key="2">
    <source>
        <dbReference type="Proteomes" id="UP000719766"/>
    </source>
</evidence>
<accession>A0A9P7DFD5</accession>
<proteinExistence type="predicted"/>
<evidence type="ECO:0000313" key="1">
    <source>
        <dbReference type="EMBL" id="KAG1791918.1"/>
    </source>
</evidence>
<keyword evidence="2" id="KW-1185">Reference proteome</keyword>
<gene>
    <name evidence="1" type="ORF">HD556DRAFT_1220884</name>
</gene>
<dbReference type="GeneID" id="64590565"/>
<sequence>ECAGINVKHIERIAAECDPLHCADFVHRVSQYSPASLLCLDEVSKDDRTYSHRWGCAVQRARAEQHQPFVHKHLFSMVAGLALDEGIVAVKVVEGSFNHKSFIDFLCNNVLLITTPFPGPQSVLIM</sequence>
<feature type="non-terminal residue" evidence="1">
    <location>
        <position position="126"/>
    </location>
</feature>
<name>A0A9P7DFD5_9AGAM</name>
<evidence type="ECO:0008006" key="3">
    <source>
        <dbReference type="Google" id="ProtNLM"/>
    </source>
</evidence>
<dbReference type="AlphaFoldDB" id="A0A9P7DFD5"/>
<feature type="non-terminal residue" evidence="1">
    <location>
        <position position="1"/>
    </location>
</feature>
<dbReference type="OrthoDB" id="2142724at2759"/>
<reference evidence="1" key="1">
    <citation type="journal article" date="2020" name="New Phytol.">
        <title>Comparative genomics reveals dynamic genome evolution in host specialist ectomycorrhizal fungi.</title>
        <authorList>
            <person name="Lofgren L.A."/>
            <person name="Nguyen N.H."/>
            <person name="Vilgalys R."/>
            <person name="Ruytinx J."/>
            <person name="Liao H.L."/>
            <person name="Branco S."/>
            <person name="Kuo A."/>
            <person name="LaButti K."/>
            <person name="Lipzen A."/>
            <person name="Andreopoulos W."/>
            <person name="Pangilinan J."/>
            <person name="Riley R."/>
            <person name="Hundley H."/>
            <person name="Na H."/>
            <person name="Barry K."/>
            <person name="Grigoriev I.V."/>
            <person name="Stajich J.E."/>
            <person name="Kennedy P.G."/>
        </authorList>
    </citation>
    <scope>NUCLEOTIDE SEQUENCE</scope>
    <source>
        <strain evidence="1">S12</strain>
    </source>
</reference>
<comment type="caution">
    <text evidence="1">The sequence shown here is derived from an EMBL/GenBank/DDBJ whole genome shotgun (WGS) entry which is preliminary data.</text>
</comment>
<dbReference type="Proteomes" id="UP000719766">
    <property type="component" value="Unassembled WGS sequence"/>
</dbReference>
<dbReference type="RefSeq" id="XP_041158656.1">
    <property type="nucleotide sequence ID" value="XM_041296801.1"/>
</dbReference>
<protein>
    <recommendedName>
        <fullName evidence="3">Tc1-like transposase DDE domain-containing protein</fullName>
    </recommendedName>
</protein>
<dbReference type="EMBL" id="JABBWE010000040">
    <property type="protein sequence ID" value="KAG1791918.1"/>
    <property type="molecule type" value="Genomic_DNA"/>
</dbReference>